<dbReference type="InterPro" id="IPR007816">
    <property type="entry name" value="ResB-like_domain"/>
</dbReference>
<keyword evidence="2 6" id="KW-0812">Transmembrane</keyword>
<dbReference type="GO" id="GO:0016020">
    <property type="term" value="C:membrane"/>
    <property type="evidence" value="ECO:0007669"/>
    <property type="project" value="UniProtKB-SubCell"/>
</dbReference>
<dbReference type="PANTHER" id="PTHR31566">
    <property type="entry name" value="CYTOCHROME C BIOGENESIS PROTEIN CCS1, CHLOROPLASTIC"/>
    <property type="match status" value="1"/>
</dbReference>
<feature type="transmembrane region" description="Helical" evidence="6">
    <location>
        <begin position="360"/>
        <end position="379"/>
    </location>
</feature>
<proteinExistence type="predicted"/>
<comment type="caution">
    <text evidence="8">The sequence shown here is derived from an EMBL/GenBank/DDBJ whole genome shotgun (WGS) entry which is preliminary data.</text>
</comment>
<dbReference type="Pfam" id="PF05140">
    <property type="entry name" value="ResB"/>
    <property type="match status" value="2"/>
</dbReference>
<feature type="domain" description="ResB-like" evidence="7">
    <location>
        <begin position="11"/>
        <end position="273"/>
    </location>
</feature>
<dbReference type="Proteomes" id="UP000886043">
    <property type="component" value="Unassembled WGS sequence"/>
</dbReference>
<keyword evidence="3" id="KW-0201">Cytochrome c-type biogenesis</keyword>
<dbReference type="EMBL" id="DRMH01000136">
    <property type="protein sequence ID" value="HFC98742.1"/>
    <property type="molecule type" value="Genomic_DNA"/>
</dbReference>
<protein>
    <submittedName>
        <fullName evidence="8">Cytochrome c biogenesis protein ResB</fullName>
    </submittedName>
</protein>
<organism evidence="8">
    <name type="scientific">Thermosulfurimonas dismutans</name>
    <dbReference type="NCBI Taxonomy" id="999894"/>
    <lineage>
        <taxon>Bacteria</taxon>
        <taxon>Pseudomonadati</taxon>
        <taxon>Thermodesulfobacteriota</taxon>
        <taxon>Thermodesulfobacteria</taxon>
        <taxon>Thermodesulfobacteriales</taxon>
        <taxon>Thermodesulfobacteriaceae</taxon>
        <taxon>Thermosulfurimonas</taxon>
    </lineage>
</organism>
<evidence type="ECO:0000256" key="6">
    <source>
        <dbReference type="SAM" id="Phobius"/>
    </source>
</evidence>
<dbReference type="AlphaFoldDB" id="A0A7C3GU54"/>
<feature type="transmembrane region" description="Helical" evidence="6">
    <location>
        <begin position="147"/>
        <end position="171"/>
    </location>
</feature>
<evidence type="ECO:0000256" key="5">
    <source>
        <dbReference type="ARBA" id="ARBA00023136"/>
    </source>
</evidence>
<feature type="transmembrane region" description="Helical" evidence="6">
    <location>
        <begin position="64"/>
        <end position="82"/>
    </location>
</feature>
<sequence length="427" mass="49457">MKKLLDSLASLRLAIFLFLALAATSILGTFIPQGQEPGFYIAHYGPVWGKLINLLSLYDAYHSWWYASLLALFMANLIFCSVKRFPVSLKLYRRDPFLIDPERLPLAQKAEIPEAPETIRSRLEGFLFRKFGKGELGVRDRYRWSYFAVYFVHGSILLIVAGALIGALFGYRGSMSLLEGETSDKVFPFRHKKGFISLPFKIKLEKFEIEFYPNGVPRDYRSYVKVLDGSQSFDYLIRVNHPLQYRGIKFYQASYQEYAALKVRIEKGNKVKEVWIKPFQDGRWPEEKLTLGLIRYAQAHGFRMAQIWLSKDDQPPRMMWLIEGHKERITLSPETLSLSLVAIKPLFMSGLQVRKDPGAFLVYAGCILMILGVFVAFFFTHRRIWVYVEPAGEKKSRVIVGGYSKRYRDDLKRELEHLLTKLQSELT</sequence>
<evidence type="ECO:0000256" key="4">
    <source>
        <dbReference type="ARBA" id="ARBA00022989"/>
    </source>
</evidence>
<evidence type="ECO:0000256" key="2">
    <source>
        <dbReference type="ARBA" id="ARBA00022692"/>
    </source>
</evidence>
<dbReference type="InterPro" id="IPR023494">
    <property type="entry name" value="Cyt_c_bgen_Ccs1/CcsB/ResB"/>
</dbReference>
<gene>
    <name evidence="8" type="ORF">ENJ40_09875</name>
</gene>
<feature type="domain" description="ResB-like" evidence="7">
    <location>
        <begin position="343"/>
        <end position="416"/>
    </location>
</feature>
<evidence type="ECO:0000256" key="1">
    <source>
        <dbReference type="ARBA" id="ARBA00004141"/>
    </source>
</evidence>
<evidence type="ECO:0000256" key="3">
    <source>
        <dbReference type="ARBA" id="ARBA00022748"/>
    </source>
</evidence>
<comment type="subcellular location">
    <subcellularLocation>
        <location evidence="1">Membrane</location>
        <topology evidence="1">Multi-pass membrane protein</topology>
    </subcellularLocation>
</comment>
<dbReference type="PANTHER" id="PTHR31566:SF0">
    <property type="entry name" value="CYTOCHROME C BIOGENESIS PROTEIN CCS1, CHLOROPLASTIC"/>
    <property type="match status" value="1"/>
</dbReference>
<keyword evidence="5 6" id="KW-0472">Membrane</keyword>
<accession>A0A7C3GU54</accession>
<dbReference type="GO" id="GO:0017004">
    <property type="term" value="P:cytochrome complex assembly"/>
    <property type="evidence" value="ECO:0007669"/>
    <property type="project" value="UniProtKB-KW"/>
</dbReference>
<name>A0A7C3GU54_9BACT</name>
<reference evidence="8" key="1">
    <citation type="journal article" date="2020" name="mSystems">
        <title>Genome- and Community-Level Interaction Insights into Carbon Utilization and Element Cycling Functions of Hydrothermarchaeota in Hydrothermal Sediment.</title>
        <authorList>
            <person name="Zhou Z."/>
            <person name="Liu Y."/>
            <person name="Xu W."/>
            <person name="Pan J."/>
            <person name="Luo Z.H."/>
            <person name="Li M."/>
        </authorList>
    </citation>
    <scope>NUCLEOTIDE SEQUENCE [LARGE SCALE GENOMIC DNA]</scope>
    <source>
        <strain evidence="8">HyVt-483</strain>
    </source>
</reference>
<evidence type="ECO:0000259" key="7">
    <source>
        <dbReference type="Pfam" id="PF05140"/>
    </source>
</evidence>
<evidence type="ECO:0000313" key="8">
    <source>
        <dbReference type="EMBL" id="HFC98742.1"/>
    </source>
</evidence>
<keyword evidence="4 6" id="KW-1133">Transmembrane helix</keyword>